<evidence type="ECO:0000313" key="3">
    <source>
        <dbReference type="Proteomes" id="UP000011728"/>
    </source>
</evidence>
<evidence type="ECO:0000256" key="1">
    <source>
        <dbReference type="SAM" id="Phobius"/>
    </source>
</evidence>
<accession>M1MTL2</accession>
<dbReference type="AlphaFoldDB" id="M1MTL2"/>
<dbReference type="EMBL" id="CP004121">
    <property type="protein sequence ID" value="AGF54892.1"/>
    <property type="molecule type" value="Genomic_DNA"/>
</dbReference>
<dbReference type="PATRIC" id="fig|931276.5.peg.1073"/>
<dbReference type="KEGG" id="csr:Cspa_c11160"/>
<dbReference type="HOGENOM" id="CLU_161221_0_0_9"/>
<evidence type="ECO:0000313" key="2">
    <source>
        <dbReference type="EMBL" id="AGF54892.1"/>
    </source>
</evidence>
<name>M1MTL2_9CLOT</name>
<evidence type="ECO:0008006" key="4">
    <source>
        <dbReference type="Google" id="ProtNLM"/>
    </source>
</evidence>
<gene>
    <name evidence="2" type="ORF">Cspa_c11160</name>
</gene>
<dbReference type="Proteomes" id="UP000011728">
    <property type="component" value="Chromosome"/>
</dbReference>
<keyword evidence="1" id="KW-0472">Membrane</keyword>
<sequence>MNTLTTILMFAAILLVILAVNALCKKYIFTKIRVNKWIPLGIAIVFFVIQMFVGNSNLYISSALSIFTVLFFLWFMDIIQTGGPRKKEKQIAIRPKAKPNRVKKNK</sequence>
<protein>
    <recommendedName>
        <fullName evidence="4">Amino acid permease</fullName>
    </recommendedName>
</protein>
<keyword evidence="3" id="KW-1185">Reference proteome</keyword>
<dbReference type="OrthoDB" id="1923861at2"/>
<proteinExistence type="predicted"/>
<reference evidence="2 3" key="1">
    <citation type="submission" date="2013-02" db="EMBL/GenBank/DDBJ databases">
        <title>Genome sequence of Clostridium saccharoperbutylacetonicum N1-4(HMT).</title>
        <authorList>
            <person name="Poehlein A."/>
            <person name="Daniel R."/>
        </authorList>
    </citation>
    <scope>NUCLEOTIDE SEQUENCE [LARGE SCALE GENOMIC DNA]</scope>
    <source>
        <strain evidence="3">N1-4(HMT)</strain>
    </source>
</reference>
<feature type="transmembrane region" description="Helical" evidence="1">
    <location>
        <begin position="6"/>
        <end position="24"/>
    </location>
</feature>
<dbReference type="STRING" id="36745.CLSAP_11200"/>
<dbReference type="eggNOG" id="ENOG502ZKDP">
    <property type="taxonomic scope" value="Bacteria"/>
</dbReference>
<dbReference type="RefSeq" id="WP_015391217.1">
    <property type="nucleotide sequence ID" value="NC_020291.1"/>
</dbReference>
<organism evidence="2 3">
    <name type="scientific">Clostridium saccharoperbutylacetonicum N1-4(HMT)</name>
    <dbReference type="NCBI Taxonomy" id="931276"/>
    <lineage>
        <taxon>Bacteria</taxon>
        <taxon>Bacillati</taxon>
        <taxon>Bacillota</taxon>
        <taxon>Clostridia</taxon>
        <taxon>Eubacteriales</taxon>
        <taxon>Clostridiaceae</taxon>
        <taxon>Clostridium</taxon>
    </lineage>
</organism>
<feature type="transmembrane region" description="Helical" evidence="1">
    <location>
        <begin position="36"/>
        <end position="53"/>
    </location>
</feature>
<keyword evidence="1" id="KW-0812">Transmembrane</keyword>
<keyword evidence="1" id="KW-1133">Transmembrane helix</keyword>
<feature type="transmembrane region" description="Helical" evidence="1">
    <location>
        <begin position="59"/>
        <end position="79"/>
    </location>
</feature>